<dbReference type="RefSeq" id="WP_308458860.1">
    <property type="nucleotide sequence ID" value="NZ_JAJEPS010000003.1"/>
</dbReference>
<dbReference type="GO" id="GO:0006508">
    <property type="term" value="P:proteolysis"/>
    <property type="evidence" value="ECO:0007669"/>
    <property type="project" value="InterPro"/>
</dbReference>
<dbReference type="Pfam" id="PF03419">
    <property type="entry name" value="Peptidase_U4"/>
    <property type="match status" value="1"/>
</dbReference>
<keyword evidence="1" id="KW-1133">Transmembrane helix</keyword>
<dbReference type="InterPro" id="IPR005081">
    <property type="entry name" value="SpoIIGA"/>
</dbReference>
<reference evidence="2 3" key="1">
    <citation type="submission" date="2021-10" db="EMBL/GenBank/DDBJ databases">
        <title>Anaerobic single-cell dispensing facilitates the cultivation of human gut bacteria.</title>
        <authorList>
            <person name="Afrizal A."/>
        </authorList>
    </citation>
    <scope>NUCLEOTIDE SEQUENCE [LARGE SCALE GENOMIC DNA]</scope>
    <source>
        <strain evidence="2 3">CLA-AA-H276</strain>
    </source>
</reference>
<comment type="caution">
    <text evidence="2">The sequence shown here is derived from an EMBL/GenBank/DDBJ whole genome shotgun (WGS) entry which is preliminary data.</text>
</comment>
<name>A0AAE3A4U3_9FIRM</name>
<keyword evidence="1" id="KW-0472">Membrane</keyword>
<evidence type="ECO:0000313" key="2">
    <source>
        <dbReference type="EMBL" id="MCC2125424.1"/>
    </source>
</evidence>
<keyword evidence="1" id="KW-0812">Transmembrane</keyword>
<organism evidence="2 3">
    <name type="scientific">Hominiventricola filiformis</name>
    <dbReference type="NCBI Taxonomy" id="2885352"/>
    <lineage>
        <taxon>Bacteria</taxon>
        <taxon>Bacillati</taxon>
        <taxon>Bacillota</taxon>
        <taxon>Clostridia</taxon>
        <taxon>Lachnospirales</taxon>
        <taxon>Lachnospiraceae</taxon>
        <taxon>Hominiventricola</taxon>
    </lineage>
</organism>
<dbReference type="EMBL" id="JAJEPS010000003">
    <property type="protein sequence ID" value="MCC2125424.1"/>
    <property type="molecule type" value="Genomic_DNA"/>
</dbReference>
<accession>A0AAE3A4U3</accession>
<dbReference type="GO" id="GO:0004190">
    <property type="term" value="F:aspartic-type endopeptidase activity"/>
    <property type="evidence" value="ECO:0007669"/>
    <property type="project" value="InterPro"/>
</dbReference>
<feature type="transmembrane region" description="Helical" evidence="1">
    <location>
        <begin position="65"/>
        <end position="81"/>
    </location>
</feature>
<gene>
    <name evidence="2" type="ORF">LKD36_04435</name>
</gene>
<dbReference type="GO" id="GO:0030436">
    <property type="term" value="P:asexual sporulation"/>
    <property type="evidence" value="ECO:0007669"/>
    <property type="project" value="InterPro"/>
</dbReference>
<feature type="transmembrane region" description="Helical" evidence="1">
    <location>
        <begin position="113"/>
        <end position="136"/>
    </location>
</feature>
<dbReference type="Proteomes" id="UP001198220">
    <property type="component" value="Unassembled WGS sequence"/>
</dbReference>
<feature type="transmembrane region" description="Helical" evidence="1">
    <location>
        <begin position="38"/>
        <end position="59"/>
    </location>
</feature>
<dbReference type="AlphaFoldDB" id="A0AAE3A4U3"/>
<evidence type="ECO:0000256" key="1">
    <source>
        <dbReference type="SAM" id="Phobius"/>
    </source>
</evidence>
<proteinExistence type="predicted"/>
<sequence length="259" mass="28961">MYYEVYVDILFLENLWMDAELLVLTAKLFRKPLHAGRILAAAIAGSLGACLLTIGSEWISRAGCFLGSLFLAVLMTAIAFGREKHFRLTVAGLYLECFLMGGFLRYADQFYRLNGMVFLMAGSVAGVVLSGLETLILEKKKEEQRVCRTVLVCGSCQLELEGLLDTGNGLTDPVSRSPVSLVDRAYMELLLKGDRTERIPRMIPYQTISQKGILTAYRIDIMKIRNLSETVEIQKPWIAVMPQSAGRYPLILHRDLLSS</sequence>
<evidence type="ECO:0000313" key="3">
    <source>
        <dbReference type="Proteomes" id="UP001198220"/>
    </source>
</evidence>
<feature type="transmembrane region" description="Helical" evidence="1">
    <location>
        <begin position="88"/>
        <end position="107"/>
    </location>
</feature>
<protein>
    <submittedName>
        <fullName evidence="2">Sigma-E processing peptidase SpoIIGA</fullName>
    </submittedName>
</protein>
<keyword evidence="3" id="KW-1185">Reference proteome</keyword>